<dbReference type="PIRSF" id="PIRSF004848">
    <property type="entry name" value="YBL036c_PLPDEIII"/>
    <property type="match status" value="1"/>
</dbReference>
<evidence type="ECO:0000313" key="6">
    <source>
        <dbReference type="EMBL" id="HHJ52741.1"/>
    </source>
</evidence>
<dbReference type="SUPFAM" id="SSF51419">
    <property type="entry name" value="PLP-binding barrel"/>
    <property type="match status" value="1"/>
</dbReference>
<evidence type="ECO:0000256" key="1">
    <source>
        <dbReference type="ARBA" id="ARBA00022898"/>
    </source>
</evidence>
<dbReference type="InterPro" id="IPR011078">
    <property type="entry name" value="PyrdxlP_homeostasis"/>
</dbReference>
<feature type="modified residue" description="N6-(pyridoxal phosphate)lysine" evidence="2 3">
    <location>
        <position position="35"/>
    </location>
</feature>
<dbReference type="Pfam" id="PF01168">
    <property type="entry name" value="Ala_racemase_N"/>
    <property type="match status" value="1"/>
</dbReference>
<evidence type="ECO:0000256" key="3">
    <source>
        <dbReference type="PIRSR" id="PIRSR004848-1"/>
    </source>
</evidence>
<dbReference type="HAMAP" id="MF_02087">
    <property type="entry name" value="PLP_homeostasis"/>
    <property type="match status" value="1"/>
</dbReference>
<dbReference type="EMBL" id="DROD01000413">
    <property type="protein sequence ID" value="HHJ52741.1"/>
    <property type="molecule type" value="Genomic_DNA"/>
</dbReference>
<dbReference type="PANTHER" id="PTHR10146">
    <property type="entry name" value="PROLINE SYNTHETASE CO-TRANSCRIBED BACTERIAL HOMOLOG PROTEIN"/>
    <property type="match status" value="1"/>
</dbReference>
<dbReference type="FunFam" id="3.20.20.10:FF:000018">
    <property type="entry name" value="Pyridoxal phosphate homeostasis protein"/>
    <property type="match status" value="1"/>
</dbReference>
<comment type="function">
    <text evidence="2">Pyridoxal 5'-phosphate (PLP)-binding protein, which is involved in PLP homeostasis.</text>
</comment>
<keyword evidence="1 2" id="KW-0663">Pyridoxal phosphate</keyword>
<protein>
    <recommendedName>
        <fullName evidence="2">Pyridoxal phosphate homeostasis protein</fullName>
        <shortName evidence="2">PLP homeostasis protein</shortName>
    </recommendedName>
</protein>
<comment type="similarity">
    <text evidence="2 4">Belongs to the pyridoxal phosphate-binding protein YggS/PROSC family.</text>
</comment>
<evidence type="ECO:0000259" key="5">
    <source>
        <dbReference type="Pfam" id="PF01168"/>
    </source>
</evidence>
<organism evidence="6">
    <name type="scientific">Caldithrix abyssi</name>
    <dbReference type="NCBI Taxonomy" id="187145"/>
    <lineage>
        <taxon>Bacteria</taxon>
        <taxon>Pseudomonadati</taxon>
        <taxon>Calditrichota</taxon>
        <taxon>Calditrichia</taxon>
        <taxon>Calditrichales</taxon>
        <taxon>Calditrichaceae</taxon>
        <taxon>Caldithrix</taxon>
    </lineage>
</organism>
<dbReference type="GO" id="GO:0030170">
    <property type="term" value="F:pyridoxal phosphate binding"/>
    <property type="evidence" value="ECO:0007669"/>
    <property type="project" value="UniProtKB-UniRule"/>
</dbReference>
<dbReference type="Proteomes" id="UP000886124">
    <property type="component" value="Unassembled WGS sequence"/>
</dbReference>
<dbReference type="PROSITE" id="PS01211">
    <property type="entry name" value="UPF0001"/>
    <property type="match status" value="1"/>
</dbReference>
<dbReference type="Gene3D" id="3.20.20.10">
    <property type="entry name" value="Alanine racemase"/>
    <property type="match status" value="1"/>
</dbReference>
<comment type="caution">
    <text evidence="6">The sequence shown here is derived from an EMBL/GenBank/DDBJ whole genome shotgun (WGS) entry which is preliminary data.</text>
</comment>
<reference evidence="6" key="1">
    <citation type="journal article" date="2020" name="mSystems">
        <title>Genome- and Community-Level Interaction Insights into Carbon Utilization and Element Cycling Functions of Hydrothermarchaeota in Hydrothermal Sediment.</title>
        <authorList>
            <person name="Zhou Z."/>
            <person name="Liu Y."/>
            <person name="Xu W."/>
            <person name="Pan J."/>
            <person name="Luo Z.H."/>
            <person name="Li M."/>
        </authorList>
    </citation>
    <scope>NUCLEOTIDE SEQUENCE [LARGE SCALE GENOMIC DNA]</scope>
    <source>
        <strain evidence="6">HyVt-527</strain>
    </source>
</reference>
<dbReference type="AlphaFoldDB" id="A0A7V5PP98"/>
<evidence type="ECO:0000256" key="4">
    <source>
        <dbReference type="RuleBase" id="RU004514"/>
    </source>
</evidence>
<feature type="domain" description="Alanine racemase N-terminal" evidence="5">
    <location>
        <begin position="7"/>
        <end position="226"/>
    </location>
</feature>
<name>A0A7V5PP98_CALAY</name>
<dbReference type="InterPro" id="IPR001608">
    <property type="entry name" value="Ala_racemase_N"/>
</dbReference>
<dbReference type="InterPro" id="IPR029066">
    <property type="entry name" value="PLP-binding_barrel"/>
</dbReference>
<accession>A0A7V5PP98</accession>
<evidence type="ECO:0000256" key="2">
    <source>
        <dbReference type="HAMAP-Rule" id="MF_02087"/>
    </source>
</evidence>
<proteinExistence type="inferred from homology"/>
<sequence>MSLETNLSDVRQRIRQACVRSGRDPQDVQLIAVTKTMPPEVIQAAYDLGVRRFGENRAQEFREKIGRLPGDIEWHFIGHLQSNKIKYVAGKVALIQSVDSVELAQALSDFAVKKNITQAILLEVKTSPEATKYGVPPEQAEAVFMQIRELPNIFLKGLMTIAPFTDNEVSVRKSFRQLRELRDALASRVSDREVAVLSMGMSHDFEIAIEEGSTMVRIGTSIFGTRRR</sequence>
<dbReference type="NCBIfam" id="TIGR00044">
    <property type="entry name" value="YggS family pyridoxal phosphate-dependent enzyme"/>
    <property type="match status" value="1"/>
</dbReference>
<dbReference type="CDD" id="cd00635">
    <property type="entry name" value="PLPDE_III_YBL036c_like"/>
    <property type="match status" value="1"/>
</dbReference>
<gene>
    <name evidence="6" type="ORF">ENJ89_06060</name>
</gene>
<comment type="cofactor">
    <cofactor evidence="3">
        <name>pyridoxal 5'-phosphate</name>
        <dbReference type="ChEBI" id="CHEBI:597326"/>
    </cofactor>
</comment>
<dbReference type="PANTHER" id="PTHR10146:SF14">
    <property type="entry name" value="PYRIDOXAL PHOSPHATE HOMEOSTASIS PROTEIN"/>
    <property type="match status" value="1"/>
</dbReference>